<dbReference type="Pfam" id="PF02899">
    <property type="entry name" value="Phage_int_SAM_1"/>
    <property type="match status" value="1"/>
</dbReference>
<dbReference type="GO" id="GO:0015074">
    <property type="term" value="P:DNA integration"/>
    <property type="evidence" value="ECO:0007669"/>
    <property type="project" value="UniProtKB-KW"/>
</dbReference>
<comment type="function">
    <text evidence="1">Site-specific tyrosine recombinase, which acts by catalyzing the cutting and rejoining of the recombining DNA molecules.</text>
</comment>
<evidence type="ECO:0000256" key="4">
    <source>
        <dbReference type="ARBA" id="ARBA00023125"/>
    </source>
</evidence>
<name>A0A4R6Q0K1_9FIRM</name>
<dbReference type="InterPro" id="IPR004107">
    <property type="entry name" value="Integrase_SAM-like_N"/>
</dbReference>
<dbReference type="SUPFAM" id="SSF56349">
    <property type="entry name" value="DNA breaking-rejoining enzymes"/>
    <property type="match status" value="1"/>
</dbReference>
<sequence>MINDLKSFLYYCKDKGLSEKTIYTYQQTICLFLNYLQTEKKIKDWNSVKTKDLYDYIAFIRERGKYTVVVDIDSIEVNHPLKRNDKGKMVSDTTINNYLRNIRVFFNWLFDYEYINQNPINKLKYIKTARKPLYFLTNKEYNMFMKSFNCNRFSEYRDYIIVETLQDTGMRIGECLSIKIDDVDFSHNTIYLRAENTKGKKSRFVFFSSYLNKDLRKWIRKKDKKAKSDLLFCTNRGTKVSISQFERSIRIYQSRAGLTGIHPHVFRNNFAKRFLMSGGDIYTLSRILGHSSIKVTEEAYLDLDTDDLAKQYAGHSPLTSMRKKSSKLII</sequence>
<dbReference type="Gene3D" id="1.10.443.10">
    <property type="entry name" value="Intergrase catalytic core"/>
    <property type="match status" value="1"/>
</dbReference>
<dbReference type="Gene3D" id="1.10.150.130">
    <property type="match status" value="1"/>
</dbReference>
<dbReference type="PANTHER" id="PTHR30349:SF64">
    <property type="entry name" value="PROPHAGE INTEGRASE INTD-RELATED"/>
    <property type="match status" value="1"/>
</dbReference>
<comment type="similarity">
    <text evidence="2">Belongs to the 'phage' integrase family.</text>
</comment>
<evidence type="ECO:0000313" key="10">
    <source>
        <dbReference type="Proteomes" id="UP000295500"/>
    </source>
</evidence>
<protein>
    <submittedName>
        <fullName evidence="9">Integrase/recombinase XerD</fullName>
    </submittedName>
</protein>
<dbReference type="AlphaFoldDB" id="A0A4R6Q0K1"/>
<keyword evidence="3" id="KW-0229">DNA integration</keyword>
<dbReference type="InterPro" id="IPR011010">
    <property type="entry name" value="DNA_brk_join_enz"/>
</dbReference>
<keyword evidence="5" id="KW-0233">DNA recombination</keyword>
<dbReference type="RefSeq" id="WP_133528836.1">
    <property type="nucleotide sequence ID" value="NZ_SNXO01000027.1"/>
</dbReference>
<evidence type="ECO:0000259" key="7">
    <source>
        <dbReference type="PROSITE" id="PS51898"/>
    </source>
</evidence>
<dbReference type="GO" id="GO:0003677">
    <property type="term" value="F:DNA binding"/>
    <property type="evidence" value="ECO:0007669"/>
    <property type="project" value="UniProtKB-UniRule"/>
</dbReference>
<dbReference type="OrthoDB" id="9801717at2"/>
<feature type="domain" description="Core-binding (CB)" evidence="8">
    <location>
        <begin position="1"/>
        <end position="110"/>
    </location>
</feature>
<dbReference type="InterPro" id="IPR013762">
    <property type="entry name" value="Integrase-like_cat_sf"/>
</dbReference>
<proteinExistence type="inferred from homology"/>
<dbReference type="InterPro" id="IPR050090">
    <property type="entry name" value="Tyrosine_recombinase_XerCD"/>
</dbReference>
<comment type="caution">
    <text evidence="9">The sequence shown here is derived from an EMBL/GenBank/DDBJ whole genome shotgun (WGS) entry which is preliminary data.</text>
</comment>
<dbReference type="InterPro" id="IPR010998">
    <property type="entry name" value="Integrase_recombinase_N"/>
</dbReference>
<keyword evidence="10" id="KW-1185">Reference proteome</keyword>
<keyword evidence="4 6" id="KW-0238">DNA-binding</keyword>
<evidence type="ECO:0000256" key="1">
    <source>
        <dbReference type="ARBA" id="ARBA00003283"/>
    </source>
</evidence>
<dbReference type="PANTHER" id="PTHR30349">
    <property type="entry name" value="PHAGE INTEGRASE-RELATED"/>
    <property type="match status" value="1"/>
</dbReference>
<evidence type="ECO:0000259" key="8">
    <source>
        <dbReference type="PROSITE" id="PS51900"/>
    </source>
</evidence>
<accession>A0A4R6Q0K1</accession>
<dbReference type="GO" id="GO:0006310">
    <property type="term" value="P:DNA recombination"/>
    <property type="evidence" value="ECO:0007669"/>
    <property type="project" value="UniProtKB-KW"/>
</dbReference>
<dbReference type="InterPro" id="IPR002104">
    <property type="entry name" value="Integrase_catalytic"/>
</dbReference>
<dbReference type="EMBL" id="SNXO01000027">
    <property type="protein sequence ID" value="TDP52298.1"/>
    <property type="molecule type" value="Genomic_DNA"/>
</dbReference>
<organism evidence="9 10">
    <name type="scientific">Aminicella lysinilytica</name>
    <dbReference type="NCBI Taxonomy" id="433323"/>
    <lineage>
        <taxon>Bacteria</taxon>
        <taxon>Bacillati</taxon>
        <taxon>Bacillota</taxon>
        <taxon>Clostridia</taxon>
        <taxon>Peptostreptococcales</taxon>
        <taxon>Anaerovoracaceae</taxon>
        <taxon>Aminicella</taxon>
    </lineage>
</organism>
<evidence type="ECO:0000313" key="9">
    <source>
        <dbReference type="EMBL" id="TDP52298.1"/>
    </source>
</evidence>
<dbReference type="Pfam" id="PF00589">
    <property type="entry name" value="Phage_integrase"/>
    <property type="match status" value="1"/>
</dbReference>
<reference evidence="9 10" key="1">
    <citation type="submission" date="2019-03" db="EMBL/GenBank/DDBJ databases">
        <title>Genomic Encyclopedia of Type Strains, Phase IV (KMG-IV): sequencing the most valuable type-strain genomes for metagenomic binning, comparative biology and taxonomic classification.</title>
        <authorList>
            <person name="Goeker M."/>
        </authorList>
    </citation>
    <scope>NUCLEOTIDE SEQUENCE [LARGE SCALE GENOMIC DNA]</scope>
    <source>
        <strain evidence="9 10">DSM 28287</strain>
    </source>
</reference>
<dbReference type="PROSITE" id="PS51900">
    <property type="entry name" value="CB"/>
    <property type="match status" value="1"/>
</dbReference>
<dbReference type="InterPro" id="IPR044068">
    <property type="entry name" value="CB"/>
</dbReference>
<dbReference type="Proteomes" id="UP000295500">
    <property type="component" value="Unassembled WGS sequence"/>
</dbReference>
<evidence type="ECO:0000256" key="3">
    <source>
        <dbReference type="ARBA" id="ARBA00022908"/>
    </source>
</evidence>
<evidence type="ECO:0000256" key="5">
    <source>
        <dbReference type="ARBA" id="ARBA00023172"/>
    </source>
</evidence>
<evidence type="ECO:0000256" key="6">
    <source>
        <dbReference type="PROSITE-ProRule" id="PRU01248"/>
    </source>
</evidence>
<dbReference type="CDD" id="cd00796">
    <property type="entry name" value="INT_Rci_Hp1_C"/>
    <property type="match status" value="1"/>
</dbReference>
<gene>
    <name evidence="9" type="ORF">EV211_12714</name>
</gene>
<evidence type="ECO:0000256" key="2">
    <source>
        <dbReference type="ARBA" id="ARBA00008857"/>
    </source>
</evidence>
<dbReference type="PROSITE" id="PS51898">
    <property type="entry name" value="TYR_RECOMBINASE"/>
    <property type="match status" value="1"/>
</dbReference>
<feature type="domain" description="Tyr recombinase" evidence="7">
    <location>
        <begin position="131"/>
        <end position="313"/>
    </location>
</feature>